<evidence type="ECO:0000313" key="3">
    <source>
        <dbReference type="Proteomes" id="UP000051757"/>
    </source>
</evidence>
<comment type="caution">
    <text evidence="2">The sequence shown here is derived from an EMBL/GenBank/DDBJ whole genome shotgun (WGS) entry which is preliminary data.</text>
</comment>
<dbReference type="InterPro" id="IPR025391">
    <property type="entry name" value="DUF4123"/>
</dbReference>
<keyword evidence="3" id="KW-1185">Reference proteome</keyword>
<dbReference type="Proteomes" id="UP000051757">
    <property type="component" value="Unassembled WGS sequence"/>
</dbReference>
<name>A0A0R0BEY8_9GAMM</name>
<evidence type="ECO:0000259" key="1">
    <source>
        <dbReference type="Pfam" id="PF13503"/>
    </source>
</evidence>
<dbReference type="OrthoDB" id="6184033at2"/>
<reference evidence="2 3" key="1">
    <citation type="journal article" date="2016" name="Front. Microbiol.">
        <title>Genome Sequence of Type Strains of Genus Stenotrophomonas.</title>
        <authorList>
            <person name="Patil P.P."/>
            <person name="Midha S."/>
            <person name="Kumar S."/>
            <person name="Patil P.B."/>
        </authorList>
    </citation>
    <scope>NUCLEOTIDE SEQUENCE [LARGE SCALE GENOMIC DNA]</scope>
    <source>
        <strain evidence="2 3">LMG 978</strain>
    </source>
</reference>
<dbReference type="AlphaFoldDB" id="A0A0R0BEY8"/>
<accession>A0A0R0BEY8</accession>
<gene>
    <name evidence="2" type="ORF">ARC23_04675</name>
</gene>
<dbReference type="EMBL" id="LLXV01000013">
    <property type="protein sequence ID" value="KRG52794.1"/>
    <property type="molecule type" value="Genomic_DNA"/>
</dbReference>
<evidence type="ECO:0000313" key="2">
    <source>
        <dbReference type="EMBL" id="KRG52794.1"/>
    </source>
</evidence>
<feature type="domain" description="DUF4123" evidence="1">
    <location>
        <begin position="4"/>
        <end position="126"/>
    </location>
</feature>
<dbReference type="Pfam" id="PF13503">
    <property type="entry name" value="DUF4123"/>
    <property type="match status" value="1"/>
</dbReference>
<organism evidence="2 3">
    <name type="scientific">Stenotrophomonas beteli</name>
    <dbReference type="NCBI Taxonomy" id="3384461"/>
    <lineage>
        <taxon>Bacteria</taxon>
        <taxon>Pseudomonadati</taxon>
        <taxon>Pseudomonadota</taxon>
        <taxon>Gammaproteobacteria</taxon>
        <taxon>Lysobacterales</taxon>
        <taxon>Lysobacteraceae</taxon>
        <taxon>Stenotrophomonas</taxon>
        <taxon>Stenotrophomonas maltophilia group</taxon>
    </lineage>
</organism>
<sequence length="156" mass="17944">MNRYVIVDAAAHADTAKALAWYAQDLPHRTLLARQPEAAHASLGPWLIQLPAQHQTPVEGWLRALELDKPVVAWLSSDAGFEAVFQHLEACLDLRRPSGKLALLRYWDGRVFVRLQRVFTLQQRRQLMGPLRQWRFQMLGQRYALERDTLYAAETG</sequence>
<proteinExistence type="predicted"/>
<protein>
    <recommendedName>
        <fullName evidence="1">DUF4123 domain-containing protein</fullName>
    </recommendedName>
</protein>